<sequence length="93" mass="10579">MQPTVPYAWQPKGEIIEVPSERSKRLNVLGFLTCDNRFEPFCFEGHVNTDIVIACFDAFAERHSKTKRVVIMDNASIHTSGQFLDCISIDDCK</sequence>
<feature type="domain" description="Tc1-like transposase DDE" evidence="1">
    <location>
        <begin position="3"/>
        <end position="88"/>
    </location>
</feature>
<evidence type="ECO:0000259" key="1">
    <source>
        <dbReference type="Pfam" id="PF13358"/>
    </source>
</evidence>
<dbReference type="InterPro" id="IPR036397">
    <property type="entry name" value="RNaseH_sf"/>
</dbReference>
<name>A0ABT7VWG9_9GAMM</name>
<proteinExistence type="predicted"/>
<organism evidence="2 3">
    <name type="scientific">Candidatus Marithioploca araucensis</name>
    <dbReference type="NCBI Taxonomy" id="70273"/>
    <lineage>
        <taxon>Bacteria</taxon>
        <taxon>Pseudomonadati</taxon>
        <taxon>Pseudomonadota</taxon>
        <taxon>Gammaproteobacteria</taxon>
        <taxon>Thiotrichales</taxon>
        <taxon>Thiotrichaceae</taxon>
        <taxon>Candidatus Marithioploca</taxon>
    </lineage>
</organism>
<dbReference type="Pfam" id="PF13358">
    <property type="entry name" value="DDE_3"/>
    <property type="match status" value="1"/>
</dbReference>
<evidence type="ECO:0000313" key="2">
    <source>
        <dbReference type="EMBL" id="MDM8563925.1"/>
    </source>
</evidence>
<accession>A0ABT7VWG9</accession>
<gene>
    <name evidence="2" type="ORF">QUF54_11280</name>
</gene>
<dbReference type="EMBL" id="JAUCGM010000968">
    <property type="protein sequence ID" value="MDM8563925.1"/>
    <property type="molecule type" value="Genomic_DNA"/>
</dbReference>
<dbReference type="Gene3D" id="3.30.420.10">
    <property type="entry name" value="Ribonuclease H-like superfamily/Ribonuclease H"/>
    <property type="match status" value="1"/>
</dbReference>
<reference evidence="2" key="1">
    <citation type="submission" date="2023-06" db="EMBL/GenBank/DDBJ databases">
        <title>Uncultivated large filamentous bacteria from sulfidic sediments reveal new species and different genomic features in energy metabolism and defense.</title>
        <authorList>
            <person name="Fonseca A."/>
        </authorList>
    </citation>
    <scope>NUCLEOTIDE SEQUENCE</scope>
    <source>
        <strain evidence="2">HSG4</strain>
    </source>
</reference>
<protein>
    <submittedName>
        <fullName evidence="2">Transposase</fullName>
    </submittedName>
</protein>
<dbReference type="InterPro" id="IPR038717">
    <property type="entry name" value="Tc1-like_DDE_dom"/>
</dbReference>
<evidence type="ECO:0000313" key="3">
    <source>
        <dbReference type="Proteomes" id="UP001171945"/>
    </source>
</evidence>
<keyword evidence="3" id="KW-1185">Reference proteome</keyword>
<comment type="caution">
    <text evidence="2">The sequence shown here is derived from an EMBL/GenBank/DDBJ whole genome shotgun (WGS) entry which is preliminary data.</text>
</comment>
<dbReference type="Proteomes" id="UP001171945">
    <property type="component" value="Unassembled WGS sequence"/>
</dbReference>